<reference evidence="3" key="1">
    <citation type="submission" date="2013-08" db="EMBL/GenBank/DDBJ databases">
        <title>Genome sequencing of Arenimonas donghaensis.</title>
        <authorList>
            <person name="Chen F."/>
            <person name="Wang G."/>
        </authorList>
    </citation>
    <scope>NUCLEOTIDE SEQUENCE [LARGE SCALE GENOMIC DNA]</scope>
    <source>
        <strain evidence="3">HO3-R19</strain>
    </source>
</reference>
<protein>
    <submittedName>
        <fullName evidence="2">Uncharacterized protein</fullName>
    </submittedName>
</protein>
<name>A0A087MLE9_9GAMM</name>
<gene>
    <name evidence="2" type="ORF">N788_00605</name>
</gene>
<organism evidence="2 3">
    <name type="scientific">Arenimonas donghaensis DSM 18148 = HO3-R19</name>
    <dbReference type="NCBI Taxonomy" id="1121014"/>
    <lineage>
        <taxon>Bacteria</taxon>
        <taxon>Pseudomonadati</taxon>
        <taxon>Pseudomonadota</taxon>
        <taxon>Gammaproteobacteria</taxon>
        <taxon>Lysobacterales</taxon>
        <taxon>Lysobacteraceae</taxon>
        <taxon>Arenimonas</taxon>
    </lineage>
</organism>
<accession>A0A087MLE9</accession>
<keyword evidence="1" id="KW-0812">Transmembrane</keyword>
<comment type="caution">
    <text evidence="2">The sequence shown here is derived from an EMBL/GenBank/DDBJ whole genome shotgun (WGS) entry which is preliminary data.</text>
</comment>
<keyword evidence="1" id="KW-0472">Membrane</keyword>
<evidence type="ECO:0000313" key="3">
    <source>
        <dbReference type="Proteomes" id="UP000029085"/>
    </source>
</evidence>
<keyword evidence="1" id="KW-1133">Transmembrane helix</keyword>
<evidence type="ECO:0000313" key="2">
    <source>
        <dbReference type="EMBL" id="KFL37702.1"/>
    </source>
</evidence>
<keyword evidence="3" id="KW-1185">Reference proteome</keyword>
<feature type="transmembrane region" description="Helical" evidence="1">
    <location>
        <begin position="12"/>
        <end position="33"/>
    </location>
</feature>
<dbReference type="Proteomes" id="UP000029085">
    <property type="component" value="Unassembled WGS sequence"/>
</dbReference>
<dbReference type="EMBL" id="AVCJ01000001">
    <property type="protein sequence ID" value="KFL37702.1"/>
    <property type="molecule type" value="Genomic_DNA"/>
</dbReference>
<proteinExistence type="predicted"/>
<sequence length="34" mass="3629">MGSIPIQRWKLLMAALTIGTFTEPAVIAALIGMN</sequence>
<dbReference type="STRING" id="1121014.N788_00605"/>
<dbReference type="PATRIC" id="fig|1121014.3.peg.115"/>
<evidence type="ECO:0000256" key="1">
    <source>
        <dbReference type="SAM" id="Phobius"/>
    </source>
</evidence>
<reference evidence="2 3" key="2">
    <citation type="journal article" date="2015" name="Stand. Genomic Sci.">
        <title>High quality draft genomic sequence of Arenimonas donghaensis DSM 18148(T).</title>
        <authorList>
            <person name="Chen F."/>
            <person name="Wang H."/>
            <person name="Cao Y."/>
            <person name="Li X."/>
            <person name="Wang G."/>
        </authorList>
    </citation>
    <scope>NUCLEOTIDE SEQUENCE [LARGE SCALE GENOMIC DNA]</scope>
    <source>
        <strain evidence="2 3">HO3-R19</strain>
    </source>
</reference>
<dbReference type="AlphaFoldDB" id="A0A087MLE9"/>